<name>A0A453LFV6_AEGTS</name>
<sequence length="105" mass="12411">MFMRMCVPLLMQQKRRMSLMRGRLWRGTGTRRTNTYSRPRDGRSMTRLRSGSATRSMEISVCSMMQHSLRTEVFLLWIYVATSTAIFLMRYPKIISVVVCNDFPY</sequence>
<dbReference type="EnsemblPlants" id="AET5Gv20748100.10">
    <property type="protein sequence ID" value="AET5Gv20748100.10"/>
    <property type="gene ID" value="AET5Gv20748100"/>
</dbReference>
<protein>
    <submittedName>
        <fullName evidence="1">Uncharacterized protein</fullName>
    </submittedName>
</protein>
<keyword evidence="2" id="KW-1185">Reference proteome</keyword>
<dbReference type="Gramene" id="AET5Gv20748100.10">
    <property type="protein sequence ID" value="AET5Gv20748100.10"/>
    <property type="gene ID" value="AET5Gv20748100"/>
</dbReference>
<organism evidence="1 2">
    <name type="scientific">Aegilops tauschii subsp. strangulata</name>
    <name type="common">Goatgrass</name>
    <dbReference type="NCBI Taxonomy" id="200361"/>
    <lineage>
        <taxon>Eukaryota</taxon>
        <taxon>Viridiplantae</taxon>
        <taxon>Streptophyta</taxon>
        <taxon>Embryophyta</taxon>
        <taxon>Tracheophyta</taxon>
        <taxon>Spermatophyta</taxon>
        <taxon>Magnoliopsida</taxon>
        <taxon>Liliopsida</taxon>
        <taxon>Poales</taxon>
        <taxon>Poaceae</taxon>
        <taxon>BOP clade</taxon>
        <taxon>Pooideae</taxon>
        <taxon>Triticodae</taxon>
        <taxon>Triticeae</taxon>
        <taxon>Triticinae</taxon>
        <taxon>Aegilops</taxon>
    </lineage>
</organism>
<accession>A0A453LFV6</accession>
<proteinExistence type="predicted"/>
<reference evidence="2" key="2">
    <citation type="journal article" date="2017" name="Nat. Plants">
        <title>The Aegilops tauschii genome reveals multiple impacts of transposons.</title>
        <authorList>
            <person name="Zhao G."/>
            <person name="Zou C."/>
            <person name="Li K."/>
            <person name="Wang K."/>
            <person name="Li T."/>
            <person name="Gao L."/>
            <person name="Zhang X."/>
            <person name="Wang H."/>
            <person name="Yang Z."/>
            <person name="Liu X."/>
            <person name="Jiang W."/>
            <person name="Mao L."/>
            <person name="Kong X."/>
            <person name="Jiao Y."/>
            <person name="Jia J."/>
        </authorList>
    </citation>
    <scope>NUCLEOTIDE SEQUENCE [LARGE SCALE GENOMIC DNA]</scope>
    <source>
        <strain evidence="2">cv. AL8/78</strain>
    </source>
</reference>
<dbReference type="Proteomes" id="UP000015105">
    <property type="component" value="Chromosome 5D"/>
</dbReference>
<dbReference type="AlphaFoldDB" id="A0A453LFV6"/>
<evidence type="ECO:0000313" key="2">
    <source>
        <dbReference type="Proteomes" id="UP000015105"/>
    </source>
</evidence>
<reference evidence="1" key="4">
    <citation type="submission" date="2019-03" db="UniProtKB">
        <authorList>
            <consortium name="EnsemblPlants"/>
        </authorList>
    </citation>
    <scope>IDENTIFICATION</scope>
</reference>
<evidence type="ECO:0000313" key="1">
    <source>
        <dbReference type="EnsemblPlants" id="AET5Gv20748100.10"/>
    </source>
</evidence>
<reference evidence="2" key="1">
    <citation type="journal article" date="2014" name="Science">
        <title>Ancient hybridizations among the ancestral genomes of bread wheat.</title>
        <authorList>
            <consortium name="International Wheat Genome Sequencing Consortium,"/>
            <person name="Marcussen T."/>
            <person name="Sandve S.R."/>
            <person name="Heier L."/>
            <person name="Spannagl M."/>
            <person name="Pfeifer M."/>
            <person name="Jakobsen K.S."/>
            <person name="Wulff B.B."/>
            <person name="Steuernagel B."/>
            <person name="Mayer K.F."/>
            <person name="Olsen O.A."/>
        </authorList>
    </citation>
    <scope>NUCLEOTIDE SEQUENCE [LARGE SCALE GENOMIC DNA]</scope>
    <source>
        <strain evidence="2">cv. AL8/78</strain>
    </source>
</reference>
<reference evidence="1" key="5">
    <citation type="journal article" date="2021" name="G3 (Bethesda)">
        <title>Aegilops tauschii genome assembly Aet v5.0 features greater sequence contiguity and improved annotation.</title>
        <authorList>
            <person name="Wang L."/>
            <person name="Zhu T."/>
            <person name="Rodriguez J.C."/>
            <person name="Deal K.R."/>
            <person name="Dubcovsky J."/>
            <person name="McGuire P.E."/>
            <person name="Lux T."/>
            <person name="Spannagl M."/>
            <person name="Mayer K.F.X."/>
            <person name="Baldrich P."/>
            <person name="Meyers B.C."/>
            <person name="Huo N."/>
            <person name="Gu Y.Q."/>
            <person name="Zhou H."/>
            <person name="Devos K.M."/>
            <person name="Bennetzen J.L."/>
            <person name="Unver T."/>
            <person name="Budak H."/>
            <person name="Gulick P.J."/>
            <person name="Galiba G."/>
            <person name="Kalapos B."/>
            <person name="Nelson D.R."/>
            <person name="Li P."/>
            <person name="You F.M."/>
            <person name="Luo M.C."/>
            <person name="Dvorak J."/>
        </authorList>
    </citation>
    <scope>NUCLEOTIDE SEQUENCE [LARGE SCALE GENOMIC DNA]</scope>
    <source>
        <strain evidence="1">cv. AL8/78</strain>
    </source>
</reference>
<reference evidence="1" key="3">
    <citation type="journal article" date="2017" name="Nature">
        <title>Genome sequence of the progenitor of the wheat D genome Aegilops tauschii.</title>
        <authorList>
            <person name="Luo M.C."/>
            <person name="Gu Y.Q."/>
            <person name="Puiu D."/>
            <person name="Wang H."/>
            <person name="Twardziok S.O."/>
            <person name="Deal K.R."/>
            <person name="Huo N."/>
            <person name="Zhu T."/>
            <person name="Wang L."/>
            <person name="Wang Y."/>
            <person name="McGuire P.E."/>
            <person name="Liu S."/>
            <person name="Long H."/>
            <person name="Ramasamy R.K."/>
            <person name="Rodriguez J.C."/>
            <person name="Van S.L."/>
            <person name="Yuan L."/>
            <person name="Wang Z."/>
            <person name="Xia Z."/>
            <person name="Xiao L."/>
            <person name="Anderson O.D."/>
            <person name="Ouyang S."/>
            <person name="Liang Y."/>
            <person name="Zimin A.V."/>
            <person name="Pertea G."/>
            <person name="Qi P."/>
            <person name="Bennetzen J.L."/>
            <person name="Dai X."/>
            <person name="Dawson M.W."/>
            <person name="Muller H.G."/>
            <person name="Kugler K."/>
            <person name="Rivarola-Duarte L."/>
            <person name="Spannagl M."/>
            <person name="Mayer K.F.X."/>
            <person name="Lu F.H."/>
            <person name="Bevan M.W."/>
            <person name="Leroy P."/>
            <person name="Li P."/>
            <person name="You F.M."/>
            <person name="Sun Q."/>
            <person name="Liu Z."/>
            <person name="Lyons E."/>
            <person name="Wicker T."/>
            <person name="Salzberg S.L."/>
            <person name="Devos K.M."/>
            <person name="Dvorak J."/>
        </authorList>
    </citation>
    <scope>NUCLEOTIDE SEQUENCE [LARGE SCALE GENOMIC DNA]</scope>
    <source>
        <strain evidence="1">cv. AL8/78</strain>
    </source>
</reference>